<dbReference type="PROSITE" id="PS50297">
    <property type="entry name" value="ANK_REP_REGION"/>
    <property type="match status" value="3"/>
</dbReference>
<evidence type="ECO:0000256" key="2">
    <source>
        <dbReference type="ARBA" id="ARBA00023043"/>
    </source>
</evidence>
<evidence type="ECO:0000313" key="4">
    <source>
        <dbReference type="EMBL" id="OQR95900.1"/>
    </source>
</evidence>
<feature type="repeat" description="ANK" evidence="3">
    <location>
        <begin position="64"/>
        <end position="96"/>
    </location>
</feature>
<name>A0A1V9ZDH1_9STRA</name>
<evidence type="ECO:0000256" key="1">
    <source>
        <dbReference type="ARBA" id="ARBA00022737"/>
    </source>
</evidence>
<keyword evidence="4" id="KW-0647">Proteasome</keyword>
<dbReference type="AlphaFoldDB" id="A0A1V9ZDH1"/>
<dbReference type="PANTHER" id="PTHR24171:SF9">
    <property type="entry name" value="ANKYRIN REPEAT DOMAIN-CONTAINING PROTEIN 39"/>
    <property type="match status" value="1"/>
</dbReference>
<organism evidence="4 5">
    <name type="scientific">Thraustotheca clavata</name>
    <dbReference type="NCBI Taxonomy" id="74557"/>
    <lineage>
        <taxon>Eukaryota</taxon>
        <taxon>Sar</taxon>
        <taxon>Stramenopiles</taxon>
        <taxon>Oomycota</taxon>
        <taxon>Saprolegniomycetes</taxon>
        <taxon>Saprolegniales</taxon>
        <taxon>Achlyaceae</taxon>
        <taxon>Thraustotheca</taxon>
    </lineage>
</organism>
<dbReference type="InterPro" id="IPR002110">
    <property type="entry name" value="Ankyrin_rpt"/>
</dbReference>
<dbReference type="Pfam" id="PF12796">
    <property type="entry name" value="Ank_2"/>
    <property type="match status" value="2"/>
</dbReference>
<protein>
    <submittedName>
        <fullName evidence="4">26S proteasome non-ATPase regulatory subunit</fullName>
    </submittedName>
</protein>
<feature type="repeat" description="ANK" evidence="3">
    <location>
        <begin position="162"/>
        <end position="194"/>
    </location>
</feature>
<dbReference type="GO" id="GO:0085020">
    <property type="term" value="P:protein K6-linked ubiquitination"/>
    <property type="evidence" value="ECO:0007669"/>
    <property type="project" value="TreeGrafter"/>
</dbReference>
<dbReference type="OrthoDB" id="59416at2759"/>
<dbReference type="PRINTS" id="PR01415">
    <property type="entry name" value="ANKYRIN"/>
</dbReference>
<dbReference type="GO" id="GO:0000502">
    <property type="term" value="C:proteasome complex"/>
    <property type="evidence" value="ECO:0007669"/>
    <property type="project" value="UniProtKB-KW"/>
</dbReference>
<sequence>MTLLMDAARSGDLKEVERLVSCGYNPNALDEDERTALHWAAAGGYLDVVEFLIEKSNVNHQDDAGWTPLMSATSAGHVEMVSYLLSKGANPNIANENGQIPLHYHKARQEIVEILLDVTSDINKGDRSGSTPLMRAIGGRPSREIVMLFLDHNAKLTTKDINGNTPLHIAVMEGHESIARMLIEYGAKPSALNNDKQSCLDLAPRALRLTLTSLVKNSMP</sequence>
<evidence type="ECO:0000256" key="3">
    <source>
        <dbReference type="PROSITE-ProRule" id="PRU00023"/>
    </source>
</evidence>
<dbReference type="Proteomes" id="UP000243217">
    <property type="component" value="Unassembled WGS sequence"/>
</dbReference>
<dbReference type="PANTHER" id="PTHR24171">
    <property type="entry name" value="ANKYRIN REPEAT DOMAIN-CONTAINING PROTEIN 39-RELATED"/>
    <property type="match status" value="1"/>
</dbReference>
<dbReference type="PROSITE" id="PS50088">
    <property type="entry name" value="ANK_REPEAT"/>
    <property type="match status" value="3"/>
</dbReference>
<dbReference type="InterPro" id="IPR036770">
    <property type="entry name" value="Ankyrin_rpt-contain_sf"/>
</dbReference>
<dbReference type="STRING" id="74557.A0A1V9ZDH1"/>
<evidence type="ECO:0000313" key="5">
    <source>
        <dbReference type="Proteomes" id="UP000243217"/>
    </source>
</evidence>
<reference evidence="4 5" key="1">
    <citation type="journal article" date="2014" name="Genome Biol. Evol.">
        <title>The secreted proteins of Achlya hypogyna and Thraustotheca clavata identify the ancestral oomycete secretome and reveal gene acquisitions by horizontal gene transfer.</title>
        <authorList>
            <person name="Misner I."/>
            <person name="Blouin N."/>
            <person name="Leonard G."/>
            <person name="Richards T.A."/>
            <person name="Lane C.E."/>
        </authorList>
    </citation>
    <scope>NUCLEOTIDE SEQUENCE [LARGE SCALE GENOMIC DNA]</scope>
    <source>
        <strain evidence="4 5">ATCC 34112</strain>
    </source>
</reference>
<comment type="caution">
    <text evidence="4">The sequence shown here is derived from an EMBL/GenBank/DDBJ whole genome shotgun (WGS) entry which is preliminary data.</text>
</comment>
<keyword evidence="1" id="KW-0677">Repeat</keyword>
<dbReference type="Gene3D" id="1.25.40.20">
    <property type="entry name" value="Ankyrin repeat-containing domain"/>
    <property type="match status" value="3"/>
</dbReference>
<feature type="repeat" description="ANK" evidence="3">
    <location>
        <begin position="32"/>
        <end position="64"/>
    </location>
</feature>
<gene>
    <name evidence="4" type="ORF">THRCLA_07476</name>
</gene>
<keyword evidence="5" id="KW-1185">Reference proteome</keyword>
<dbReference type="EMBL" id="JNBS01002010">
    <property type="protein sequence ID" value="OQR95900.1"/>
    <property type="molecule type" value="Genomic_DNA"/>
</dbReference>
<dbReference type="GO" id="GO:0004842">
    <property type="term" value="F:ubiquitin-protein transferase activity"/>
    <property type="evidence" value="ECO:0007669"/>
    <property type="project" value="TreeGrafter"/>
</dbReference>
<proteinExistence type="predicted"/>
<accession>A0A1V9ZDH1</accession>
<dbReference type="SUPFAM" id="SSF48403">
    <property type="entry name" value="Ankyrin repeat"/>
    <property type="match status" value="1"/>
</dbReference>
<dbReference type="SMART" id="SM00248">
    <property type="entry name" value="ANK"/>
    <property type="match status" value="6"/>
</dbReference>
<keyword evidence="2 3" id="KW-0040">ANK repeat</keyword>